<accession>A0A9X6NI06</accession>
<proteinExistence type="predicted"/>
<feature type="region of interest" description="Disordered" evidence="2">
    <location>
        <begin position="62"/>
        <end position="82"/>
    </location>
</feature>
<name>A0A9X6NI06_HYPEX</name>
<evidence type="ECO:0000256" key="2">
    <source>
        <dbReference type="SAM" id="MobiDB-lite"/>
    </source>
</evidence>
<organism evidence="3 4">
    <name type="scientific">Hypsibius exemplaris</name>
    <name type="common">Freshwater tardigrade</name>
    <dbReference type="NCBI Taxonomy" id="2072580"/>
    <lineage>
        <taxon>Eukaryota</taxon>
        <taxon>Metazoa</taxon>
        <taxon>Ecdysozoa</taxon>
        <taxon>Tardigrada</taxon>
        <taxon>Eutardigrada</taxon>
        <taxon>Parachela</taxon>
        <taxon>Hypsibioidea</taxon>
        <taxon>Hypsibiidae</taxon>
        <taxon>Hypsibius</taxon>
    </lineage>
</organism>
<protein>
    <submittedName>
        <fullName evidence="3">Uncharacterized protein</fullName>
    </submittedName>
</protein>
<keyword evidence="1" id="KW-0175">Coiled coil</keyword>
<evidence type="ECO:0000313" key="4">
    <source>
        <dbReference type="Proteomes" id="UP000192578"/>
    </source>
</evidence>
<gene>
    <name evidence="3" type="ORF">BV898_17378</name>
</gene>
<sequence length="241" mass="27669">MCQTKATKIVEILPYLTDLHSRLLPVENDRNALLNLLEEQRKMIADQQEAISKMGQQNELLRARNPKSTQNPSSSADLGLRPERTYRAAAKANLPNRRITSGTEHVELVENERSFELVNHQRKKTPAIKGCRNVTADSKNDIFSRLCLSTQPGRDYFVRGFLLTKIDADLKECFAAMEVPLRLVAIHRSAVGDHRGTTWARIGTTNEFEEIVMCKENWPPNVSIRPWIYRQRIRLHCDVKH</sequence>
<feature type="compositionally biased region" description="Polar residues" evidence="2">
    <location>
        <begin position="66"/>
        <end position="76"/>
    </location>
</feature>
<keyword evidence="4" id="KW-1185">Reference proteome</keyword>
<dbReference type="AlphaFoldDB" id="A0A9X6NI06"/>
<evidence type="ECO:0000313" key="3">
    <source>
        <dbReference type="EMBL" id="OWA52936.1"/>
    </source>
</evidence>
<feature type="coiled-coil region" evidence="1">
    <location>
        <begin position="30"/>
        <end position="57"/>
    </location>
</feature>
<evidence type="ECO:0000256" key="1">
    <source>
        <dbReference type="SAM" id="Coils"/>
    </source>
</evidence>
<reference evidence="4" key="1">
    <citation type="submission" date="2017-01" db="EMBL/GenBank/DDBJ databases">
        <title>Comparative genomics of anhydrobiosis in the tardigrade Hypsibius dujardini.</title>
        <authorList>
            <person name="Yoshida Y."/>
            <person name="Koutsovoulos G."/>
            <person name="Laetsch D."/>
            <person name="Stevens L."/>
            <person name="Kumar S."/>
            <person name="Horikawa D."/>
            <person name="Ishino K."/>
            <person name="Komine S."/>
            <person name="Tomita M."/>
            <person name="Blaxter M."/>
            <person name="Arakawa K."/>
        </authorList>
    </citation>
    <scope>NUCLEOTIDE SEQUENCE [LARGE SCALE GENOMIC DNA]</scope>
    <source>
        <strain evidence="4">Z151</strain>
    </source>
</reference>
<dbReference type="Proteomes" id="UP000192578">
    <property type="component" value="Unassembled WGS sequence"/>
</dbReference>
<dbReference type="EMBL" id="MTYJ01000293">
    <property type="protein sequence ID" value="OWA52936.1"/>
    <property type="molecule type" value="Genomic_DNA"/>
</dbReference>
<comment type="caution">
    <text evidence="3">The sequence shown here is derived from an EMBL/GenBank/DDBJ whole genome shotgun (WGS) entry which is preliminary data.</text>
</comment>